<evidence type="ECO:0000256" key="1">
    <source>
        <dbReference type="SAM" id="Coils"/>
    </source>
</evidence>
<protein>
    <submittedName>
        <fullName evidence="3">Uncharacterized protein LOC112689694</fullName>
    </submittedName>
</protein>
<accession>A0A8B8G9M7</accession>
<dbReference type="GeneID" id="112689694"/>
<evidence type="ECO:0000313" key="2">
    <source>
        <dbReference type="Proteomes" id="UP000694846"/>
    </source>
</evidence>
<sequence length="263" mass="29985">MNKIEKVINKEIDPTTLRFGLSTLHAWIRFFEYFLHVSYRLDIKKWQVRGEDKGKFLSRKKMIQEKFKTIMGLKVDYVRSGGEGTSNDGNTSRRFFDDPSIAAEITGIKESLIIRCATILKAMSSGYEINKKIFSEYAIETAKLLVKEYPWYYMPASVHKILLHGSSVISAALLPIGQMSEEAQEARNKDLKNIRENYTRKCSRIKTNVDLLHGLLVSSDPLISSLRKLPSKKMSSFSTEVLQLLTAIEPTYDLAENSSSDEN</sequence>
<feature type="coiled-coil region" evidence="1">
    <location>
        <begin position="181"/>
        <end position="208"/>
    </location>
</feature>
<dbReference type="AlphaFoldDB" id="A0A8B8G9M7"/>
<gene>
    <name evidence="3" type="primary">LOC112689694</name>
</gene>
<reference evidence="3" key="1">
    <citation type="submission" date="2025-08" db="UniProtKB">
        <authorList>
            <consortium name="RefSeq"/>
        </authorList>
    </citation>
    <scope>IDENTIFICATION</scope>
    <source>
        <tissue evidence="3">Whole body</tissue>
    </source>
</reference>
<dbReference type="RefSeq" id="XP_025419316.1">
    <property type="nucleotide sequence ID" value="XM_025563531.1"/>
</dbReference>
<keyword evidence="2" id="KW-1185">Reference proteome</keyword>
<keyword evidence="1" id="KW-0175">Coiled coil</keyword>
<dbReference type="OrthoDB" id="6627303at2759"/>
<dbReference type="Proteomes" id="UP000694846">
    <property type="component" value="Unplaced"/>
</dbReference>
<name>A0A8B8G9M7_9HEMI</name>
<organism evidence="2 3">
    <name type="scientific">Sipha flava</name>
    <name type="common">yellow sugarcane aphid</name>
    <dbReference type="NCBI Taxonomy" id="143950"/>
    <lineage>
        <taxon>Eukaryota</taxon>
        <taxon>Metazoa</taxon>
        <taxon>Ecdysozoa</taxon>
        <taxon>Arthropoda</taxon>
        <taxon>Hexapoda</taxon>
        <taxon>Insecta</taxon>
        <taxon>Pterygota</taxon>
        <taxon>Neoptera</taxon>
        <taxon>Paraneoptera</taxon>
        <taxon>Hemiptera</taxon>
        <taxon>Sternorrhyncha</taxon>
        <taxon>Aphidomorpha</taxon>
        <taxon>Aphidoidea</taxon>
        <taxon>Aphididae</taxon>
        <taxon>Sipha</taxon>
    </lineage>
</organism>
<evidence type="ECO:0000313" key="3">
    <source>
        <dbReference type="RefSeq" id="XP_025419316.1"/>
    </source>
</evidence>
<proteinExistence type="predicted"/>